<protein>
    <submittedName>
        <fullName evidence="3">PaaI family thioesterase</fullName>
    </submittedName>
</protein>
<dbReference type="CDD" id="cd03443">
    <property type="entry name" value="PaaI_thioesterase"/>
    <property type="match status" value="1"/>
</dbReference>
<dbReference type="SUPFAM" id="SSF54637">
    <property type="entry name" value="Thioesterase/thiol ester dehydrase-isomerase"/>
    <property type="match status" value="1"/>
</dbReference>
<evidence type="ECO:0000313" key="3">
    <source>
        <dbReference type="EMBL" id="NKY88814.1"/>
    </source>
</evidence>
<dbReference type="Gene3D" id="3.10.129.10">
    <property type="entry name" value="Hotdog Thioesterase"/>
    <property type="match status" value="1"/>
</dbReference>
<keyword evidence="4" id="KW-1185">Reference proteome</keyword>
<dbReference type="InterPro" id="IPR006683">
    <property type="entry name" value="Thioestr_dom"/>
</dbReference>
<dbReference type="InterPro" id="IPR003736">
    <property type="entry name" value="PAAI_dom"/>
</dbReference>
<dbReference type="Proteomes" id="UP000523447">
    <property type="component" value="Unassembled WGS sequence"/>
</dbReference>
<gene>
    <name evidence="3" type="ORF">HGA07_24740</name>
</gene>
<comment type="caution">
    <text evidence="3">The sequence shown here is derived from an EMBL/GenBank/DDBJ whole genome shotgun (WGS) entry which is preliminary data.</text>
</comment>
<dbReference type="RefSeq" id="WP_040717947.1">
    <property type="nucleotide sequence ID" value="NZ_CAWPHS010000029.1"/>
</dbReference>
<dbReference type="AlphaFoldDB" id="A0A7X6M310"/>
<organism evidence="3 4">
    <name type="scientific">Nocardia veterana</name>
    <dbReference type="NCBI Taxonomy" id="132249"/>
    <lineage>
        <taxon>Bacteria</taxon>
        <taxon>Bacillati</taxon>
        <taxon>Actinomycetota</taxon>
        <taxon>Actinomycetes</taxon>
        <taxon>Mycobacteriales</taxon>
        <taxon>Nocardiaceae</taxon>
        <taxon>Nocardia</taxon>
    </lineage>
</organism>
<name>A0A7X6M310_9NOCA</name>
<keyword evidence="1" id="KW-0378">Hydrolase</keyword>
<dbReference type="NCBIfam" id="TIGR00369">
    <property type="entry name" value="unchar_dom_1"/>
    <property type="match status" value="1"/>
</dbReference>
<dbReference type="GO" id="GO:0016289">
    <property type="term" value="F:acyl-CoA hydrolase activity"/>
    <property type="evidence" value="ECO:0007669"/>
    <property type="project" value="UniProtKB-ARBA"/>
</dbReference>
<dbReference type="Pfam" id="PF03061">
    <property type="entry name" value="4HBT"/>
    <property type="match status" value="1"/>
</dbReference>
<evidence type="ECO:0000256" key="1">
    <source>
        <dbReference type="ARBA" id="ARBA00022801"/>
    </source>
</evidence>
<accession>A0A7X6M310</accession>
<evidence type="ECO:0000313" key="4">
    <source>
        <dbReference type="Proteomes" id="UP000523447"/>
    </source>
</evidence>
<dbReference type="EMBL" id="JAAXPE010000035">
    <property type="protein sequence ID" value="NKY88814.1"/>
    <property type="molecule type" value="Genomic_DNA"/>
</dbReference>
<feature type="domain" description="Thioesterase" evidence="2">
    <location>
        <begin position="87"/>
        <end position="164"/>
    </location>
</feature>
<proteinExistence type="predicted"/>
<sequence length="179" mass="18750">MTVGSEAGSAIDTTDGTRTLRLQWEDPSVAVLGLVQLTRDELVERLRAGDLPLPPLAKLLNVAVADADPGRMTLLLTPDERHINFLGVVGGGVAGAVLDVAMWGAVQLSVDDKSMITTVSMNTNLIRGIAHNQGPLRAIGEAVHVGRTTATAQARLVDAGDRLYATATATFVRMGAGRS</sequence>
<dbReference type="InterPro" id="IPR029069">
    <property type="entry name" value="HotDog_dom_sf"/>
</dbReference>
<evidence type="ECO:0000259" key="2">
    <source>
        <dbReference type="Pfam" id="PF03061"/>
    </source>
</evidence>
<reference evidence="3 4" key="1">
    <citation type="submission" date="2020-04" db="EMBL/GenBank/DDBJ databases">
        <title>MicrobeNet Type strains.</title>
        <authorList>
            <person name="Nicholson A.C."/>
        </authorList>
    </citation>
    <scope>NUCLEOTIDE SEQUENCE [LARGE SCALE GENOMIC DNA]</scope>
    <source>
        <strain evidence="3 4">DSM 44445</strain>
    </source>
</reference>